<dbReference type="InterPro" id="IPR032466">
    <property type="entry name" value="Metal_Hydrolase"/>
</dbReference>
<evidence type="ECO:0000313" key="2">
    <source>
        <dbReference type="Proteomes" id="UP001174997"/>
    </source>
</evidence>
<dbReference type="SUPFAM" id="SSF51556">
    <property type="entry name" value="Metallo-dependent hydrolases"/>
    <property type="match status" value="1"/>
</dbReference>
<organism evidence="1 2">
    <name type="scientific">Cercophora samala</name>
    <dbReference type="NCBI Taxonomy" id="330535"/>
    <lineage>
        <taxon>Eukaryota</taxon>
        <taxon>Fungi</taxon>
        <taxon>Dikarya</taxon>
        <taxon>Ascomycota</taxon>
        <taxon>Pezizomycotina</taxon>
        <taxon>Sordariomycetes</taxon>
        <taxon>Sordariomycetidae</taxon>
        <taxon>Sordariales</taxon>
        <taxon>Lasiosphaeriaceae</taxon>
        <taxon>Cercophora</taxon>
    </lineage>
</organism>
<comment type="caution">
    <text evidence="1">The sequence shown here is derived from an EMBL/GenBank/DDBJ whole genome shotgun (WGS) entry which is preliminary data.</text>
</comment>
<reference evidence="1" key="1">
    <citation type="submission" date="2023-06" db="EMBL/GenBank/DDBJ databases">
        <title>Genome-scale phylogeny and comparative genomics of the fungal order Sordariales.</title>
        <authorList>
            <consortium name="Lawrence Berkeley National Laboratory"/>
            <person name="Hensen N."/>
            <person name="Bonometti L."/>
            <person name="Westerberg I."/>
            <person name="Brannstrom I.O."/>
            <person name="Guillou S."/>
            <person name="Cros-Aarteil S."/>
            <person name="Calhoun S."/>
            <person name="Haridas S."/>
            <person name="Kuo A."/>
            <person name="Mondo S."/>
            <person name="Pangilinan J."/>
            <person name="Riley R."/>
            <person name="Labutti K."/>
            <person name="Andreopoulos B."/>
            <person name="Lipzen A."/>
            <person name="Chen C."/>
            <person name="Yanf M."/>
            <person name="Daum C."/>
            <person name="Ng V."/>
            <person name="Clum A."/>
            <person name="Steindorff A."/>
            <person name="Ohm R."/>
            <person name="Martin F."/>
            <person name="Silar P."/>
            <person name="Natvig D."/>
            <person name="Lalanne C."/>
            <person name="Gautier V."/>
            <person name="Ament-Velasquez S.L."/>
            <person name="Kruys A."/>
            <person name="Hutchinson M.I."/>
            <person name="Powell A.J."/>
            <person name="Barry K."/>
            <person name="Miller A.N."/>
            <person name="Grigoriev I.V."/>
            <person name="Debuchy R."/>
            <person name="Gladieux P."/>
            <person name="Thoren M.H."/>
            <person name="Johannesson H."/>
        </authorList>
    </citation>
    <scope>NUCLEOTIDE SEQUENCE</scope>
    <source>
        <strain evidence="1">CBS 307.81</strain>
    </source>
</reference>
<keyword evidence="2" id="KW-1185">Reference proteome</keyword>
<dbReference type="AlphaFoldDB" id="A0AA39ZBS3"/>
<proteinExistence type="predicted"/>
<evidence type="ECO:0000313" key="1">
    <source>
        <dbReference type="EMBL" id="KAK0668069.1"/>
    </source>
</evidence>
<dbReference type="Gene3D" id="3.20.20.140">
    <property type="entry name" value="Metal-dependent hydrolases"/>
    <property type="match status" value="1"/>
</dbReference>
<evidence type="ECO:0008006" key="3">
    <source>
        <dbReference type="Google" id="ProtNLM"/>
    </source>
</evidence>
<name>A0AA39ZBS3_9PEZI</name>
<protein>
    <recommendedName>
        <fullName evidence="3">Amidohydrolase-related domain-containing protein</fullName>
    </recommendedName>
</protein>
<gene>
    <name evidence="1" type="ORF">QBC41DRAFT_303789</name>
</gene>
<dbReference type="Proteomes" id="UP001174997">
    <property type="component" value="Unassembled WGS sequence"/>
</dbReference>
<dbReference type="EMBL" id="JAULSY010000062">
    <property type="protein sequence ID" value="KAK0668069.1"/>
    <property type="molecule type" value="Genomic_DNA"/>
</dbReference>
<sequence length="60" mass="6820">MRMVLAVTDVKRVMYAVHYPFGSNSESKAFMEELRASKLVSEREFKGIANGNAKTLLRLK</sequence>
<accession>A0AA39ZBS3</accession>